<dbReference type="Proteomes" id="UP000627369">
    <property type="component" value="Unassembled WGS sequence"/>
</dbReference>
<dbReference type="RefSeq" id="WP_189669041.1">
    <property type="nucleotide sequence ID" value="NZ_BNAS01000002.1"/>
</dbReference>
<organism evidence="1 2">
    <name type="scientific">Promicromonospora soli</name>
    <dbReference type="NCBI Taxonomy" id="2035533"/>
    <lineage>
        <taxon>Bacteria</taxon>
        <taxon>Bacillati</taxon>
        <taxon>Actinomycetota</taxon>
        <taxon>Actinomycetes</taxon>
        <taxon>Micrococcales</taxon>
        <taxon>Promicromonosporaceae</taxon>
        <taxon>Promicromonospora</taxon>
    </lineage>
</organism>
<name>A0A919FST5_9MICO</name>
<protein>
    <submittedName>
        <fullName evidence="1">Uncharacterized protein</fullName>
    </submittedName>
</protein>
<evidence type="ECO:0000313" key="1">
    <source>
        <dbReference type="EMBL" id="GHH71311.1"/>
    </source>
</evidence>
<evidence type="ECO:0000313" key="2">
    <source>
        <dbReference type="Proteomes" id="UP000627369"/>
    </source>
</evidence>
<comment type="caution">
    <text evidence="1">The sequence shown here is derived from an EMBL/GenBank/DDBJ whole genome shotgun (WGS) entry which is preliminary data.</text>
</comment>
<sequence>MTDADDAQYHSIANPRRTTLLHRSAIEAFAPQREEHETSADEAPAA</sequence>
<reference evidence="1" key="2">
    <citation type="submission" date="2020-09" db="EMBL/GenBank/DDBJ databases">
        <authorList>
            <person name="Sun Q."/>
            <person name="Zhou Y."/>
        </authorList>
    </citation>
    <scope>NUCLEOTIDE SEQUENCE</scope>
    <source>
        <strain evidence="1">CGMCC 4.7398</strain>
    </source>
</reference>
<reference evidence="1" key="1">
    <citation type="journal article" date="2014" name="Int. J. Syst. Evol. Microbiol.">
        <title>Complete genome sequence of Corynebacterium casei LMG S-19264T (=DSM 44701T), isolated from a smear-ripened cheese.</title>
        <authorList>
            <consortium name="US DOE Joint Genome Institute (JGI-PGF)"/>
            <person name="Walter F."/>
            <person name="Albersmeier A."/>
            <person name="Kalinowski J."/>
            <person name="Ruckert C."/>
        </authorList>
    </citation>
    <scope>NUCLEOTIDE SEQUENCE</scope>
    <source>
        <strain evidence="1">CGMCC 4.7398</strain>
    </source>
</reference>
<dbReference type="EMBL" id="BNAS01000002">
    <property type="protein sequence ID" value="GHH71311.1"/>
    <property type="molecule type" value="Genomic_DNA"/>
</dbReference>
<gene>
    <name evidence="1" type="ORF">GCM10017772_19540</name>
</gene>
<accession>A0A919FST5</accession>
<dbReference type="AlphaFoldDB" id="A0A919FST5"/>
<proteinExistence type="predicted"/>
<keyword evidence="2" id="KW-1185">Reference proteome</keyword>